<dbReference type="GO" id="GO:0005737">
    <property type="term" value="C:cytoplasm"/>
    <property type="evidence" value="ECO:0007669"/>
    <property type="project" value="TreeGrafter"/>
</dbReference>
<dbReference type="PANTHER" id="PTHR19288:SF95">
    <property type="entry name" value="D-GLYCEROL 3-PHOSPHATE PHOSPHATASE"/>
    <property type="match status" value="1"/>
</dbReference>
<dbReference type="PANTHER" id="PTHR19288">
    <property type="entry name" value="4-NITROPHENYLPHOSPHATASE-RELATED"/>
    <property type="match status" value="1"/>
</dbReference>
<dbReference type="Pfam" id="PF13344">
    <property type="entry name" value="Hydrolase_6"/>
    <property type="match status" value="1"/>
</dbReference>
<proteinExistence type="predicted"/>
<accession>A0A150H6Y2</accession>
<evidence type="ECO:0000313" key="2">
    <source>
        <dbReference type="Proteomes" id="UP000243589"/>
    </source>
</evidence>
<reference evidence="1 2" key="1">
    <citation type="submission" date="2016-01" db="EMBL/GenBank/DDBJ databases">
        <title>Use of Whole Genome Sequencing to ascertain that Brevibacterium massiliense (Roux, Raoult 2009) is a later heterotypic synonym of Brevibacterium ravenspurgense (Mages 2008).</title>
        <authorList>
            <person name="Bernier A.-M."/>
            <person name="Burdz T."/>
            <person name="Huynh C."/>
            <person name="Pachecho A.L."/>
            <person name="Wiebe D."/>
            <person name="Bonner C."/>
            <person name="Bernard K."/>
        </authorList>
    </citation>
    <scope>NUCLEOTIDE SEQUENCE [LARGE SCALE GENOMIC DNA]</scope>
    <source>
        <strain evidence="1 2">CCUG56047</strain>
    </source>
</reference>
<dbReference type="EC" id="3.-.-.-" evidence="1"/>
<dbReference type="AlphaFoldDB" id="A0A150H6Y2"/>
<dbReference type="GO" id="GO:0016791">
    <property type="term" value="F:phosphatase activity"/>
    <property type="evidence" value="ECO:0007669"/>
    <property type="project" value="TreeGrafter"/>
</dbReference>
<keyword evidence="1" id="KW-0378">Hydrolase</keyword>
<dbReference type="EMBL" id="LQQC01000010">
    <property type="protein sequence ID" value="KXZ57877.1"/>
    <property type="molecule type" value="Genomic_DNA"/>
</dbReference>
<keyword evidence="2" id="KW-1185">Reference proteome</keyword>
<dbReference type="InterPro" id="IPR023214">
    <property type="entry name" value="HAD_sf"/>
</dbReference>
<sequence>MTGWLFDLDGVVYTGQAEIPGAGAALNELAAHSPIAFVTNNASRSNAAMAEHIRSFGVDIADSQVMTSAIAGAQSLSEVLPAGSRVLIVGSEFLAACVEQAGLEPVLPTADLVDELDSQRQRVDAVLQGLAADVGNIDLCCAIAAVRAGAKFCATNPDLRLPKETGFFPGNGSFVRIVQECTGIDPEVFGKPEATMLTLAAQAQKMSDTVMVGDQIATDIAAGKAAGMRTALVLTGVDSVHSALALPPSQQPDVITASIATVRAAVEDIPAVRCDGETAVCGEARVHVEDNRIVHSGPNAHATAAALALSAHLDRPLDAGTLPERFA</sequence>
<gene>
    <name evidence="1" type="primary">yutF</name>
    <name evidence="1" type="ORF">Bravens_00908</name>
</gene>
<dbReference type="RefSeq" id="WP_062020709.1">
    <property type="nucleotide sequence ID" value="NZ_LQQC01000010.1"/>
</dbReference>
<protein>
    <submittedName>
        <fullName evidence="1">Putative hydrolase YutF</fullName>
        <ecNumber evidence="1">3.-.-.-</ecNumber>
    </submittedName>
</protein>
<dbReference type="InterPro" id="IPR036412">
    <property type="entry name" value="HAD-like_sf"/>
</dbReference>
<dbReference type="NCBIfam" id="TIGR01549">
    <property type="entry name" value="HAD-SF-IA-v1"/>
    <property type="match status" value="1"/>
</dbReference>
<dbReference type="SUPFAM" id="SSF56784">
    <property type="entry name" value="HAD-like"/>
    <property type="match status" value="1"/>
</dbReference>
<dbReference type="PATRIC" id="fig|479117.4.peg.908"/>
<comment type="caution">
    <text evidence="1">The sequence shown here is derived from an EMBL/GenBank/DDBJ whole genome shotgun (WGS) entry which is preliminary data.</text>
</comment>
<dbReference type="Proteomes" id="UP000243589">
    <property type="component" value="Unassembled WGS sequence"/>
</dbReference>
<dbReference type="InterPro" id="IPR006357">
    <property type="entry name" value="HAD-SF_hydro_IIA"/>
</dbReference>
<dbReference type="NCBIfam" id="TIGR01460">
    <property type="entry name" value="HAD-SF-IIA"/>
    <property type="match status" value="1"/>
</dbReference>
<name>A0A150H6Y2_9MICO</name>
<dbReference type="InterPro" id="IPR006439">
    <property type="entry name" value="HAD-SF_hydro_IA"/>
</dbReference>
<dbReference type="Pfam" id="PF13242">
    <property type="entry name" value="Hydrolase_like"/>
    <property type="match status" value="1"/>
</dbReference>
<evidence type="ECO:0000313" key="1">
    <source>
        <dbReference type="EMBL" id="KXZ57877.1"/>
    </source>
</evidence>
<dbReference type="Gene3D" id="3.40.50.1000">
    <property type="entry name" value="HAD superfamily/HAD-like"/>
    <property type="match status" value="2"/>
</dbReference>
<organism evidence="1 2">
    <name type="scientific">Brevibacterium ravenspurgense</name>
    <dbReference type="NCBI Taxonomy" id="479117"/>
    <lineage>
        <taxon>Bacteria</taxon>
        <taxon>Bacillati</taxon>
        <taxon>Actinomycetota</taxon>
        <taxon>Actinomycetes</taxon>
        <taxon>Micrococcales</taxon>
        <taxon>Brevibacteriaceae</taxon>
        <taxon>Brevibacterium</taxon>
    </lineage>
</organism>